<sequence>MMFLPESKWSPRYETQFYTIRMNTYTILDKPSPSSDGTTTTFRTDECSLCNHNTKFPAVYYKIEVLRGNTQHTCLRRYSQFLYLSNKICHVTTERDTVHKRQHLPPKTGPFHRDSPEFLEERMEGLYKFLMDLLLRPECVNNTWVEAFLELGASDENL</sequence>
<organism evidence="2 3">
    <name type="scientific">Skeletonema marinoi</name>
    <dbReference type="NCBI Taxonomy" id="267567"/>
    <lineage>
        <taxon>Eukaryota</taxon>
        <taxon>Sar</taxon>
        <taxon>Stramenopiles</taxon>
        <taxon>Ochrophyta</taxon>
        <taxon>Bacillariophyta</taxon>
        <taxon>Coscinodiscophyceae</taxon>
        <taxon>Thalassiosirophycidae</taxon>
        <taxon>Thalassiosirales</taxon>
        <taxon>Skeletonemataceae</taxon>
        <taxon>Skeletonema</taxon>
        <taxon>Skeletonema marinoi-dohrnii complex</taxon>
    </lineage>
</organism>
<evidence type="ECO:0000313" key="2">
    <source>
        <dbReference type="EMBL" id="KAK1745450.1"/>
    </source>
</evidence>
<feature type="domain" description="PX" evidence="1">
    <location>
        <begin position="39"/>
        <end position="158"/>
    </location>
</feature>
<keyword evidence="3" id="KW-1185">Reference proteome</keyword>
<name>A0AAD8YHD0_9STRA</name>
<reference evidence="2" key="1">
    <citation type="submission" date="2023-06" db="EMBL/GenBank/DDBJ databases">
        <title>Survivors Of The Sea: Transcriptome response of Skeletonema marinoi to long-term dormancy.</title>
        <authorList>
            <person name="Pinder M.I.M."/>
            <person name="Kourtchenko O."/>
            <person name="Robertson E.K."/>
            <person name="Larsson T."/>
            <person name="Maumus F."/>
            <person name="Osuna-Cruz C.M."/>
            <person name="Vancaester E."/>
            <person name="Stenow R."/>
            <person name="Vandepoele K."/>
            <person name="Ploug H."/>
            <person name="Bruchert V."/>
            <person name="Godhe A."/>
            <person name="Topel M."/>
        </authorList>
    </citation>
    <scope>NUCLEOTIDE SEQUENCE</scope>
    <source>
        <strain evidence="2">R05AC</strain>
    </source>
</reference>
<dbReference type="PROSITE" id="PS50195">
    <property type="entry name" value="PX"/>
    <property type="match status" value="1"/>
</dbReference>
<dbReference type="Gene3D" id="3.30.1520.10">
    <property type="entry name" value="Phox-like domain"/>
    <property type="match status" value="1"/>
</dbReference>
<comment type="caution">
    <text evidence="2">The sequence shown here is derived from an EMBL/GenBank/DDBJ whole genome shotgun (WGS) entry which is preliminary data.</text>
</comment>
<dbReference type="EMBL" id="JATAAI010000005">
    <property type="protein sequence ID" value="KAK1745450.1"/>
    <property type="molecule type" value="Genomic_DNA"/>
</dbReference>
<dbReference type="InterPro" id="IPR001683">
    <property type="entry name" value="PX_dom"/>
</dbReference>
<dbReference type="InterPro" id="IPR036871">
    <property type="entry name" value="PX_dom_sf"/>
</dbReference>
<evidence type="ECO:0000313" key="3">
    <source>
        <dbReference type="Proteomes" id="UP001224775"/>
    </source>
</evidence>
<evidence type="ECO:0000259" key="1">
    <source>
        <dbReference type="PROSITE" id="PS50195"/>
    </source>
</evidence>
<proteinExistence type="predicted"/>
<dbReference type="Proteomes" id="UP001224775">
    <property type="component" value="Unassembled WGS sequence"/>
</dbReference>
<protein>
    <recommendedName>
        <fullName evidence="1">PX domain-containing protein</fullName>
    </recommendedName>
</protein>
<dbReference type="AlphaFoldDB" id="A0AAD8YHD0"/>
<dbReference type="GO" id="GO:0035091">
    <property type="term" value="F:phosphatidylinositol binding"/>
    <property type="evidence" value="ECO:0007669"/>
    <property type="project" value="InterPro"/>
</dbReference>
<dbReference type="SUPFAM" id="SSF64268">
    <property type="entry name" value="PX domain"/>
    <property type="match status" value="1"/>
</dbReference>
<dbReference type="CDD" id="cd06093">
    <property type="entry name" value="PX_domain"/>
    <property type="match status" value="1"/>
</dbReference>
<gene>
    <name evidence="2" type="ORF">QTG54_003374</name>
</gene>
<dbReference type="Pfam" id="PF00787">
    <property type="entry name" value="PX"/>
    <property type="match status" value="1"/>
</dbReference>
<accession>A0AAD8YHD0</accession>